<name>A0ABP7V2K8_9FLAO</name>
<keyword evidence="1" id="KW-0812">Transmembrane</keyword>
<reference evidence="3" key="1">
    <citation type="journal article" date="2019" name="Int. J. Syst. Evol. Microbiol.">
        <title>The Global Catalogue of Microorganisms (GCM) 10K type strain sequencing project: providing services to taxonomists for standard genome sequencing and annotation.</title>
        <authorList>
            <consortium name="The Broad Institute Genomics Platform"/>
            <consortium name="The Broad Institute Genome Sequencing Center for Infectious Disease"/>
            <person name="Wu L."/>
            <person name="Ma J."/>
        </authorList>
    </citation>
    <scope>NUCLEOTIDE SEQUENCE [LARGE SCALE GENOMIC DNA]</scope>
    <source>
        <strain evidence="3">JCM 17068</strain>
    </source>
</reference>
<evidence type="ECO:0000313" key="3">
    <source>
        <dbReference type="Proteomes" id="UP001500426"/>
    </source>
</evidence>
<proteinExistence type="predicted"/>
<keyword evidence="1" id="KW-0472">Membrane</keyword>
<evidence type="ECO:0000313" key="2">
    <source>
        <dbReference type="EMBL" id="GAA4057893.1"/>
    </source>
</evidence>
<accession>A0ABP7V2K8</accession>
<comment type="caution">
    <text evidence="2">The sequence shown here is derived from an EMBL/GenBank/DDBJ whole genome shotgun (WGS) entry which is preliminary data.</text>
</comment>
<sequence length="248" mass="28725">MSKPNTIPEFLGILVLTAVIFSVVGVFIGLVSEKIKSLINNNESTNLEDTISIKKNDLQISSEEKIEQTKFRISSMFYSFCFSSETAKDFLEESEFRLQISKGLMISLAEEKNVVEKIFKIFLEKKYNFILGESSYGTYRLNGYKFYIDKITCRLDEINTFFEILYNDFENVKDESGNNLAIAKEFILYVKSFKPMAIFVLVYDPIIEKYALRRVFENGTSINLIFLDDNEDSEAFDFLTNYVSKNVF</sequence>
<dbReference type="EMBL" id="BAABCS010000021">
    <property type="protein sequence ID" value="GAA4057893.1"/>
    <property type="molecule type" value="Genomic_DNA"/>
</dbReference>
<dbReference type="Proteomes" id="UP001500426">
    <property type="component" value="Unassembled WGS sequence"/>
</dbReference>
<gene>
    <name evidence="2" type="ORF">GCM10022388_25840</name>
</gene>
<protein>
    <submittedName>
        <fullName evidence="2">Uncharacterized protein</fullName>
    </submittedName>
</protein>
<keyword evidence="3" id="KW-1185">Reference proteome</keyword>
<dbReference type="RefSeq" id="WP_345095271.1">
    <property type="nucleotide sequence ID" value="NZ_BAABCS010000021.1"/>
</dbReference>
<organism evidence="2 3">
    <name type="scientific">Flavobacterium chungnamense</name>
    <dbReference type="NCBI Taxonomy" id="706182"/>
    <lineage>
        <taxon>Bacteria</taxon>
        <taxon>Pseudomonadati</taxon>
        <taxon>Bacteroidota</taxon>
        <taxon>Flavobacteriia</taxon>
        <taxon>Flavobacteriales</taxon>
        <taxon>Flavobacteriaceae</taxon>
        <taxon>Flavobacterium</taxon>
    </lineage>
</organism>
<feature type="transmembrane region" description="Helical" evidence="1">
    <location>
        <begin position="12"/>
        <end position="31"/>
    </location>
</feature>
<keyword evidence="1" id="KW-1133">Transmembrane helix</keyword>
<evidence type="ECO:0000256" key="1">
    <source>
        <dbReference type="SAM" id="Phobius"/>
    </source>
</evidence>